<accession>A0A9X1NB11</accession>
<dbReference type="PROSITE" id="PS50850">
    <property type="entry name" value="MFS"/>
    <property type="match status" value="1"/>
</dbReference>
<feature type="transmembrane region" description="Helical" evidence="5">
    <location>
        <begin position="310"/>
        <end position="332"/>
    </location>
</feature>
<organism evidence="7 8">
    <name type="scientific">Kineosporia babensis</name>
    <dbReference type="NCBI Taxonomy" id="499548"/>
    <lineage>
        <taxon>Bacteria</taxon>
        <taxon>Bacillati</taxon>
        <taxon>Actinomycetota</taxon>
        <taxon>Actinomycetes</taxon>
        <taxon>Kineosporiales</taxon>
        <taxon>Kineosporiaceae</taxon>
        <taxon>Kineosporia</taxon>
    </lineage>
</organism>
<dbReference type="PANTHER" id="PTHR42718">
    <property type="entry name" value="MAJOR FACILITATOR SUPERFAMILY MULTIDRUG TRANSPORTER MFSC"/>
    <property type="match status" value="1"/>
</dbReference>
<dbReference type="InterPro" id="IPR020846">
    <property type="entry name" value="MFS_dom"/>
</dbReference>
<feature type="transmembrane region" description="Helical" evidence="5">
    <location>
        <begin position="21"/>
        <end position="40"/>
    </location>
</feature>
<feature type="transmembrane region" description="Helical" evidence="5">
    <location>
        <begin position="116"/>
        <end position="137"/>
    </location>
</feature>
<dbReference type="PANTHER" id="PTHR42718:SF42">
    <property type="entry name" value="EXPORT PROTEIN"/>
    <property type="match status" value="1"/>
</dbReference>
<dbReference type="InterPro" id="IPR011701">
    <property type="entry name" value="MFS"/>
</dbReference>
<evidence type="ECO:0000256" key="1">
    <source>
        <dbReference type="ARBA" id="ARBA00004651"/>
    </source>
</evidence>
<dbReference type="InterPro" id="IPR036259">
    <property type="entry name" value="MFS_trans_sf"/>
</dbReference>
<keyword evidence="2 5" id="KW-0812">Transmembrane</keyword>
<feature type="transmembrane region" description="Helical" evidence="5">
    <location>
        <begin position="372"/>
        <end position="396"/>
    </location>
</feature>
<feature type="domain" description="Major facilitator superfamily (MFS) profile" evidence="6">
    <location>
        <begin position="25"/>
        <end position="512"/>
    </location>
</feature>
<keyword evidence="8" id="KW-1185">Reference proteome</keyword>
<sequence length="519" mass="52446">MTIRPDRRAQVPTGPEPSARQLRLILISVSIALMAVIASVSGLNVAQTHLAVAFGASQGTVLWIINIYTLALASLLLPLGAIGDRWGRRTVLLAGLALFGVASAAGALAPNAELMLVARLVAGVGAAMIMPITLAVITSTFPEEQKGRAIGVWTGVGGSGGVVGLFLSAFLVDVASWRWLFALPVVLAGAAMVMTLRVVPNSVERSGHGFDVVGAVSSVVAVAGLIFALQEGPEHGWTDGPTLLGLMIGGLSVAVFVRWQLRLQDAALLDVRLFRERGLSAGSVILVTAFGVQAGIMVALLPFLQAVLGWSALVSSLAMLPMAVMLVVGAGLAPRVSGLIGARWTLAGGTALLGAGLVLLALLVAADGGYLAVLPGLLALGLGSGLVMTPSTEAITGALPQQKQGVASALNDVTRELGTALGVALLGALLSSGYRSAMSGASLDLSPDAAEAAGDGIANALEIANSPGAAGPELVRAAQESFVEGWQQAMWVGAAITAVLLVYVLVRGPRGTGGSEAAG</sequence>
<protein>
    <submittedName>
        <fullName evidence="7">MFS transporter</fullName>
    </submittedName>
</protein>
<feature type="transmembrane region" description="Helical" evidence="5">
    <location>
        <begin position="489"/>
        <end position="506"/>
    </location>
</feature>
<dbReference type="GO" id="GO:0022857">
    <property type="term" value="F:transmembrane transporter activity"/>
    <property type="evidence" value="ECO:0007669"/>
    <property type="project" value="InterPro"/>
</dbReference>
<evidence type="ECO:0000313" key="7">
    <source>
        <dbReference type="EMBL" id="MCD5310501.1"/>
    </source>
</evidence>
<feature type="transmembrane region" description="Helical" evidence="5">
    <location>
        <begin position="282"/>
        <end position="304"/>
    </location>
</feature>
<dbReference type="GO" id="GO:0005886">
    <property type="term" value="C:plasma membrane"/>
    <property type="evidence" value="ECO:0007669"/>
    <property type="project" value="UniProtKB-SubCell"/>
</dbReference>
<evidence type="ECO:0000256" key="2">
    <source>
        <dbReference type="ARBA" id="ARBA00022692"/>
    </source>
</evidence>
<keyword evidence="4 5" id="KW-0472">Membrane</keyword>
<feature type="transmembrane region" description="Helical" evidence="5">
    <location>
        <begin position="60"/>
        <end position="79"/>
    </location>
</feature>
<evidence type="ECO:0000313" key="8">
    <source>
        <dbReference type="Proteomes" id="UP001138997"/>
    </source>
</evidence>
<feature type="transmembrane region" description="Helical" evidence="5">
    <location>
        <begin position="242"/>
        <end position="261"/>
    </location>
</feature>
<feature type="transmembrane region" description="Helical" evidence="5">
    <location>
        <begin position="177"/>
        <end position="198"/>
    </location>
</feature>
<feature type="transmembrane region" description="Helical" evidence="5">
    <location>
        <begin position="149"/>
        <end position="171"/>
    </location>
</feature>
<comment type="caution">
    <text evidence="7">The sequence shown here is derived from an EMBL/GenBank/DDBJ whole genome shotgun (WGS) entry which is preliminary data.</text>
</comment>
<proteinExistence type="predicted"/>
<evidence type="ECO:0000259" key="6">
    <source>
        <dbReference type="PROSITE" id="PS50850"/>
    </source>
</evidence>
<feature type="transmembrane region" description="Helical" evidence="5">
    <location>
        <begin position="417"/>
        <end position="437"/>
    </location>
</feature>
<comment type="subcellular location">
    <subcellularLocation>
        <location evidence="1">Cell membrane</location>
        <topology evidence="1">Multi-pass membrane protein</topology>
    </subcellularLocation>
</comment>
<dbReference type="CDD" id="cd17321">
    <property type="entry name" value="MFS_MMR_MDR_like"/>
    <property type="match status" value="1"/>
</dbReference>
<reference evidence="7" key="1">
    <citation type="submission" date="2021-11" db="EMBL/GenBank/DDBJ databases">
        <title>Streptomyces corallinus and Kineosporia corallina sp. nov., two new coral-derived marine actinobacteria.</title>
        <authorList>
            <person name="Buangrab K."/>
            <person name="Sutthacheep M."/>
            <person name="Yeemin T."/>
            <person name="Harunari E."/>
            <person name="Igarashi Y."/>
            <person name="Sripreechasak P."/>
            <person name="Kanchanasin P."/>
            <person name="Tanasupawat S."/>
            <person name="Phongsopitanun W."/>
        </authorList>
    </citation>
    <scope>NUCLEOTIDE SEQUENCE</scope>
    <source>
        <strain evidence="7">JCM 31032</strain>
    </source>
</reference>
<dbReference type="AlphaFoldDB" id="A0A9X1NB11"/>
<dbReference type="Pfam" id="PF07690">
    <property type="entry name" value="MFS_1"/>
    <property type="match status" value="1"/>
</dbReference>
<dbReference type="Gene3D" id="1.20.1250.20">
    <property type="entry name" value="MFS general substrate transporter like domains"/>
    <property type="match status" value="1"/>
</dbReference>
<feature type="transmembrane region" description="Helical" evidence="5">
    <location>
        <begin position="344"/>
        <end position="366"/>
    </location>
</feature>
<dbReference type="Gene3D" id="1.20.1720.10">
    <property type="entry name" value="Multidrug resistance protein D"/>
    <property type="match status" value="1"/>
</dbReference>
<dbReference type="SUPFAM" id="SSF103473">
    <property type="entry name" value="MFS general substrate transporter"/>
    <property type="match status" value="1"/>
</dbReference>
<evidence type="ECO:0000256" key="4">
    <source>
        <dbReference type="ARBA" id="ARBA00023136"/>
    </source>
</evidence>
<dbReference type="EMBL" id="JAJOMB010000003">
    <property type="protein sequence ID" value="MCD5310501.1"/>
    <property type="molecule type" value="Genomic_DNA"/>
</dbReference>
<evidence type="ECO:0000256" key="5">
    <source>
        <dbReference type="SAM" id="Phobius"/>
    </source>
</evidence>
<gene>
    <name evidence="7" type="ORF">LR394_06310</name>
</gene>
<evidence type="ECO:0000256" key="3">
    <source>
        <dbReference type="ARBA" id="ARBA00022989"/>
    </source>
</evidence>
<feature type="transmembrane region" description="Helical" evidence="5">
    <location>
        <begin position="91"/>
        <end position="110"/>
    </location>
</feature>
<keyword evidence="3 5" id="KW-1133">Transmembrane helix</keyword>
<dbReference type="Proteomes" id="UP001138997">
    <property type="component" value="Unassembled WGS sequence"/>
</dbReference>
<name>A0A9X1NB11_9ACTN</name>
<feature type="transmembrane region" description="Helical" evidence="5">
    <location>
        <begin position="210"/>
        <end position="230"/>
    </location>
</feature>